<accession>A0A7J2U667</accession>
<reference evidence="1" key="1">
    <citation type="journal article" date="2020" name="mSystems">
        <title>Genome- and Community-Level Interaction Insights into Carbon Utilization and Element Cycling Functions of Hydrothermarchaeota in Hydrothermal Sediment.</title>
        <authorList>
            <person name="Zhou Z."/>
            <person name="Liu Y."/>
            <person name="Xu W."/>
            <person name="Pan J."/>
            <person name="Luo Z.H."/>
            <person name="Li M."/>
        </authorList>
    </citation>
    <scope>NUCLEOTIDE SEQUENCE [LARGE SCALE GENOMIC DNA]</scope>
    <source>
        <strain evidence="1">SpSt-125</strain>
    </source>
</reference>
<comment type="caution">
    <text evidence="1">The sequence shown here is derived from an EMBL/GenBank/DDBJ whole genome shotgun (WGS) entry which is preliminary data.</text>
</comment>
<dbReference type="AlphaFoldDB" id="A0A7J2U667"/>
<name>A0A7J2U667_9CREN</name>
<proteinExistence type="predicted"/>
<gene>
    <name evidence="1" type="ORF">ENO26_09845</name>
</gene>
<protein>
    <submittedName>
        <fullName evidence="1">Uncharacterized protein</fullName>
    </submittedName>
</protein>
<organism evidence="1">
    <name type="scientific">Ignisphaera aggregans</name>
    <dbReference type="NCBI Taxonomy" id="334771"/>
    <lineage>
        <taxon>Archaea</taxon>
        <taxon>Thermoproteota</taxon>
        <taxon>Thermoprotei</taxon>
        <taxon>Desulfurococcales</taxon>
        <taxon>Desulfurococcaceae</taxon>
        <taxon>Ignisphaera</taxon>
    </lineage>
</organism>
<dbReference type="EMBL" id="DSEU01000070">
    <property type="protein sequence ID" value="HEM67845.1"/>
    <property type="molecule type" value="Genomic_DNA"/>
</dbReference>
<sequence length="270" mass="30312">MERIIKKSVFIPIPIIGIPIKNLYTPYAIMPSNIGCDLHIKISEKNSTKDGQIKKATYGSEAIFDYVNELLNELGYGIIGGSFLIKCTEDPPFIAVLAITSMEILKSILNIKHSDYILMLDALTLFDEKKLHLDPGYTKALRCAYIYNAMCIARGYDDLIKLSSRKLMIKKLSEVACPGICSAVDNPYDANTLSLFYKLSTHVIGLLAQAVRELDEEKLRSLRRFLDLYMVLESSIVKEYIGSEDLALSYGVKPVVDYNSIKFYKVIALA</sequence>
<evidence type="ECO:0000313" key="1">
    <source>
        <dbReference type="EMBL" id="HEM67845.1"/>
    </source>
</evidence>